<dbReference type="Proteomes" id="UP000199459">
    <property type="component" value="Unassembled WGS sequence"/>
</dbReference>
<accession>A0A1H8ANJ0</accession>
<dbReference type="EMBL" id="FOCP01000001">
    <property type="protein sequence ID" value="SEM72322.1"/>
    <property type="molecule type" value="Genomic_DNA"/>
</dbReference>
<protein>
    <submittedName>
        <fullName evidence="1">Uncharacterized protein</fullName>
    </submittedName>
</protein>
<dbReference type="AlphaFoldDB" id="A0A1H8ANJ0"/>
<name>A0A1H8ANJ0_9PROT</name>
<evidence type="ECO:0000313" key="2">
    <source>
        <dbReference type="Proteomes" id="UP000199459"/>
    </source>
</evidence>
<proteinExistence type="predicted"/>
<gene>
    <name evidence="1" type="ORF">SAMN05216325_101254</name>
</gene>
<organism evidence="1 2">
    <name type="scientific">Nitrosomonas marina</name>
    <dbReference type="NCBI Taxonomy" id="917"/>
    <lineage>
        <taxon>Bacteria</taxon>
        <taxon>Pseudomonadati</taxon>
        <taxon>Pseudomonadota</taxon>
        <taxon>Betaproteobacteria</taxon>
        <taxon>Nitrosomonadales</taxon>
        <taxon>Nitrosomonadaceae</taxon>
        <taxon>Nitrosomonas</taxon>
    </lineage>
</organism>
<sequence>MLRDNILLPDLLKELKSKNVLMLIHGYNNEQFEVYDAYQIIENRINKIIPGIYD</sequence>
<evidence type="ECO:0000313" key="1">
    <source>
        <dbReference type="EMBL" id="SEM72322.1"/>
    </source>
</evidence>
<reference evidence="1 2" key="1">
    <citation type="submission" date="2016-10" db="EMBL/GenBank/DDBJ databases">
        <authorList>
            <person name="de Groot N.N."/>
        </authorList>
    </citation>
    <scope>NUCLEOTIDE SEQUENCE [LARGE SCALE GENOMIC DNA]</scope>
    <source>
        <strain evidence="1 2">Nm22</strain>
    </source>
</reference>
<dbReference type="STRING" id="917.SAMN05216326_11157"/>